<keyword evidence="2" id="KW-1003">Cell membrane</keyword>
<dbReference type="Pfam" id="PF01810">
    <property type="entry name" value="LysE"/>
    <property type="match status" value="1"/>
</dbReference>
<dbReference type="GO" id="GO:0015171">
    <property type="term" value="F:amino acid transmembrane transporter activity"/>
    <property type="evidence" value="ECO:0007669"/>
    <property type="project" value="TreeGrafter"/>
</dbReference>
<keyword evidence="5 6" id="KW-0472">Membrane</keyword>
<feature type="transmembrane region" description="Helical" evidence="6">
    <location>
        <begin position="145"/>
        <end position="170"/>
    </location>
</feature>
<proteinExistence type="predicted"/>
<evidence type="ECO:0000256" key="6">
    <source>
        <dbReference type="SAM" id="Phobius"/>
    </source>
</evidence>
<protein>
    <submittedName>
        <fullName evidence="7">LysE family translocator</fullName>
    </submittedName>
</protein>
<feature type="transmembrane region" description="Helical" evidence="6">
    <location>
        <begin position="49"/>
        <end position="70"/>
    </location>
</feature>
<feature type="transmembrane region" description="Helical" evidence="6">
    <location>
        <begin position="77"/>
        <end position="94"/>
    </location>
</feature>
<evidence type="ECO:0000256" key="2">
    <source>
        <dbReference type="ARBA" id="ARBA00022475"/>
    </source>
</evidence>
<dbReference type="PANTHER" id="PTHR30086">
    <property type="entry name" value="ARGININE EXPORTER PROTEIN ARGO"/>
    <property type="match status" value="1"/>
</dbReference>
<comment type="caution">
    <text evidence="7">The sequence shown here is derived from an EMBL/GenBank/DDBJ whole genome shotgun (WGS) entry which is preliminary data.</text>
</comment>
<keyword evidence="4 6" id="KW-1133">Transmembrane helix</keyword>
<dbReference type="EMBL" id="JAGSGD010000001">
    <property type="protein sequence ID" value="MBR7619827.1"/>
    <property type="molecule type" value="Genomic_DNA"/>
</dbReference>
<feature type="transmembrane region" description="Helical" evidence="6">
    <location>
        <begin position="182"/>
        <end position="200"/>
    </location>
</feature>
<keyword evidence="3 6" id="KW-0812">Transmembrane</keyword>
<dbReference type="GO" id="GO:0033228">
    <property type="term" value="P:cysteine export across plasma membrane"/>
    <property type="evidence" value="ECO:0007669"/>
    <property type="project" value="TreeGrafter"/>
</dbReference>
<keyword evidence="8" id="KW-1185">Reference proteome</keyword>
<comment type="subcellular location">
    <subcellularLocation>
        <location evidence="1">Cell membrane</location>
        <topology evidence="1">Multi-pass membrane protein</topology>
    </subcellularLocation>
</comment>
<evidence type="ECO:0000313" key="7">
    <source>
        <dbReference type="EMBL" id="MBR7619827.1"/>
    </source>
</evidence>
<dbReference type="InterPro" id="IPR001123">
    <property type="entry name" value="LeuE-type"/>
</dbReference>
<evidence type="ECO:0000256" key="3">
    <source>
        <dbReference type="ARBA" id="ARBA00022692"/>
    </source>
</evidence>
<accession>A0A941D0S2</accession>
<evidence type="ECO:0000256" key="4">
    <source>
        <dbReference type="ARBA" id="ARBA00022989"/>
    </source>
</evidence>
<sequence>MTSLTPQLLAALTLFAFVSSITPGPNNTMLMASGANFGFRATVPHLCGVAIGFGVMVAAVGLGLGGLFAAFPRLHDILAIVGGLYMIWLAWKIANAKGVAGGQAGGKPQTFWQAAAFQWVNPKAWAMALGAITTYAPADQYNLNVLLVAVVFLSVNAPSVAIWTGFGVALRRFLDRPAVLKTFNIGMAALLLASLIPLAMELAG</sequence>
<dbReference type="RefSeq" id="WP_215340292.1">
    <property type="nucleotide sequence ID" value="NZ_JAGSGD010000001.1"/>
</dbReference>
<organism evidence="7 8">
    <name type="scientific">Phenylobacterium glaciei</name>
    <dbReference type="NCBI Taxonomy" id="2803784"/>
    <lineage>
        <taxon>Bacteria</taxon>
        <taxon>Pseudomonadati</taxon>
        <taxon>Pseudomonadota</taxon>
        <taxon>Alphaproteobacteria</taxon>
        <taxon>Caulobacterales</taxon>
        <taxon>Caulobacteraceae</taxon>
        <taxon>Phenylobacterium</taxon>
    </lineage>
</organism>
<dbReference type="PANTHER" id="PTHR30086:SF20">
    <property type="entry name" value="ARGININE EXPORTER PROTEIN ARGO-RELATED"/>
    <property type="match status" value="1"/>
</dbReference>
<gene>
    <name evidence="7" type="ORF">JKL49_10540</name>
</gene>
<evidence type="ECO:0000313" key="8">
    <source>
        <dbReference type="Proteomes" id="UP000622580"/>
    </source>
</evidence>
<reference evidence="7" key="1">
    <citation type="submission" date="2021-04" db="EMBL/GenBank/DDBJ databases">
        <title>Draft genome assembly of strain Phenylobacterium sp. 20VBR1 using MiniION and Illumina platforms.</title>
        <authorList>
            <person name="Thomas F.A."/>
            <person name="Krishnan K.P."/>
            <person name="Sinha R.K."/>
        </authorList>
    </citation>
    <scope>NUCLEOTIDE SEQUENCE</scope>
    <source>
        <strain evidence="7">20VBR1</strain>
    </source>
</reference>
<dbReference type="GO" id="GO:0005886">
    <property type="term" value="C:plasma membrane"/>
    <property type="evidence" value="ECO:0007669"/>
    <property type="project" value="UniProtKB-SubCell"/>
</dbReference>
<dbReference type="AlphaFoldDB" id="A0A941D0S2"/>
<evidence type="ECO:0000256" key="1">
    <source>
        <dbReference type="ARBA" id="ARBA00004651"/>
    </source>
</evidence>
<evidence type="ECO:0000256" key="5">
    <source>
        <dbReference type="ARBA" id="ARBA00023136"/>
    </source>
</evidence>
<name>A0A941D0S2_9CAUL</name>
<dbReference type="Proteomes" id="UP000622580">
    <property type="component" value="Unassembled WGS sequence"/>
</dbReference>